<dbReference type="SUPFAM" id="SSF48264">
    <property type="entry name" value="Cytochrome P450"/>
    <property type="match status" value="1"/>
</dbReference>
<gene>
    <name evidence="9" type="ORF">GMARGA_LOCUS40528</name>
</gene>
<keyword evidence="6" id="KW-0408">Iron</keyword>
<dbReference type="Gene3D" id="1.10.630.10">
    <property type="entry name" value="Cytochrome P450"/>
    <property type="match status" value="1"/>
</dbReference>
<keyword evidence="5" id="KW-0560">Oxidoreductase</keyword>
<dbReference type="EMBL" id="CAJVQB010103986">
    <property type="protein sequence ID" value="CAG8851039.1"/>
    <property type="molecule type" value="Genomic_DNA"/>
</dbReference>
<evidence type="ECO:0000256" key="1">
    <source>
        <dbReference type="ARBA" id="ARBA00001971"/>
    </source>
</evidence>
<evidence type="ECO:0000256" key="8">
    <source>
        <dbReference type="ARBA" id="ARBA00023136"/>
    </source>
</evidence>
<evidence type="ECO:0000256" key="4">
    <source>
        <dbReference type="ARBA" id="ARBA00022723"/>
    </source>
</evidence>
<dbReference type="InterPro" id="IPR050196">
    <property type="entry name" value="Cytochrome_P450_Monoox"/>
</dbReference>
<keyword evidence="4" id="KW-0479">Metal-binding</keyword>
<accession>A0ABN7X9B0</accession>
<evidence type="ECO:0000256" key="2">
    <source>
        <dbReference type="ARBA" id="ARBA00004370"/>
    </source>
</evidence>
<dbReference type="PANTHER" id="PTHR24291:SF43">
    <property type="entry name" value="AROMATASE"/>
    <property type="match status" value="1"/>
</dbReference>
<dbReference type="Pfam" id="PF00067">
    <property type="entry name" value="p450"/>
    <property type="match status" value="1"/>
</dbReference>
<feature type="non-terminal residue" evidence="9">
    <location>
        <position position="174"/>
    </location>
</feature>
<protein>
    <submittedName>
        <fullName evidence="9">26008_t:CDS:1</fullName>
    </submittedName>
</protein>
<evidence type="ECO:0000256" key="5">
    <source>
        <dbReference type="ARBA" id="ARBA00023002"/>
    </source>
</evidence>
<proteinExistence type="inferred from homology"/>
<comment type="similarity">
    <text evidence="3">Belongs to the cytochrome P450 family.</text>
</comment>
<dbReference type="Proteomes" id="UP000789901">
    <property type="component" value="Unassembled WGS sequence"/>
</dbReference>
<evidence type="ECO:0000256" key="7">
    <source>
        <dbReference type="ARBA" id="ARBA00023033"/>
    </source>
</evidence>
<dbReference type="InterPro" id="IPR002401">
    <property type="entry name" value="Cyt_P450_E_grp-I"/>
</dbReference>
<comment type="caution">
    <text evidence="9">The sequence shown here is derived from an EMBL/GenBank/DDBJ whole genome shotgun (WGS) entry which is preliminary data.</text>
</comment>
<dbReference type="InterPro" id="IPR001128">
    <property type="entry name" value="Cyt_P450"/>
</dbReference>
<evidence type="ECO:0000313" key="9">
    <source>
        <dbReference type="EMBL" id="CAG8851039.1"/>
    </source>
</evidence>
<comment type="cofactor">
    <cofactor evidence="1">
        <name>heme</name>
        <dbReference type="ChEBI" id="CHEBI:30413"/>
    </cofactor>
</comment>
<evidence type="ECO:0000313" key="10">
    <source>
        <dbReference type="Proteomes" id="UP000789901"/>
    </source>
</evidence>
<dbReference type="PANTHER" id="PTHR24291">
    <property type="entry name" value="CYTOCHROME P450 FAMILY 4"/>
    <property type="match status" value="1"/>
</dbReference>
<keyword evidence="8" id="KW-0472">Membrane</keyword>
<dbReference type="InterPro" id="IPR036396">
    <property type="entry name" value="Cyt_P450_sf"/>
</dbReference>
<name>A0ABN7X9B0_GIGMA</name>
<keyword evidence="7" id="KW-0503">Monooxygenase</keyword>
<evidence type="ECO:0000256" key="6">
    <source>
        <dbReference type="ARBA" id="ARBA00023004"/>
    </source>
</evidence>
<keyword evidence="10" id="KW-1185">Reference proteome</keyword>
<evidence type="ECO:0000256" key="3">
    <source>
        <dbReference type="ARBA" id="ARBA00010617"/>
    </source>
</evidence>
<comment type="subcellular location">
    <subcellularLocation>
        <location evidence="2">Membrane</location>
    </subcellularLocation>
</comment>
<organism evidence="9 10">
    <name type="scientific">Gigaspora margarita</name>
    <dbReference type="NCBI Taxonomy" id="4874"/>
    <lineage>
        <taxon>Eukaryota</taxon>
        <taxon>Fungi</taxon>
        <taxon>Fungi incertae sedis</taxon>
        <taxon>Mucoromycota</taxon>
        <taxon>Glomeromycotina</taxon>
        <taxon>Glomeromycetes</taxon>
        <taxon>Diversisporales</taxon>
        <taxon>Gigasporaceae</taxon>
        <taxon>Gigaspora</taxon>
    </lineage>
</organism>
<dbReference type="PRINTS" id="PR00463">
    <property type="entry name" value="EP450I"/>
</dbReference>
<feature type="non-terminal residue" evidence="9">
    <location>
        <position position="1"/>
    </location>
</feature>
<reference evidence="9 10" key="1">
    <citation type="submission" date="2021-06" db="EMBL/GenBank/DDBJ databases">
        <authorList>
            <person name="Kallberg Y."/>
            <person name="Tangrot J."/>
            <person name="Rosling A."/>
        </authorList>
    </citation>
    <scope>NUCLEOTIDE SEQUENCE [LARGE SCALE GENOMIC DNA]</scope>
    <source>
        <strain evidence="9 10">120-4 pot B 10/14</strain>
    </source>
</reference>
<sequence>ITQSISNESNKEPMSDKEVGDCIAEIFSEGIDNEFLIIKRFFKPSNTLAFILYCIRNHLEVEQHILDEIEEVFGHRADFKITFEDLNKLVYIEAVIKEVLRVRPATATISCFLVHSDQIYKYRISSATQLVINIVGLHKSQKYWKEPMKFKPSRFLKNNNKDFEVYNKNAFMNF</sequence>